<evidence type="ECO:0000259" key="6">
    <source>
        <dbReference type="Pfam" id="PF04082"/>
    </source>
</evidence>
<dbReference type="AlphaFoldDB" id="A0AAD5K4M9"/>
<protein>
    <recommendedName>
        <fullName evidence="6">Xylanolytic transcriptional activator regulatory domain-containing protein</fullName>
    </recommendedName>
</protein>
<dbReference type="GO" id="GO:0006351">
    <property type="term" value="P:DNA-templated transcription"/>
    <property type="evidence" value="ECO:0007669"/>
    <property type="project" value="InterPro"/>
</dbReference>
<proteinExistence type="predicted"/>
<dbReference type="GO" id="GO:0008270">
    <property type="term" value="F:zinc ion binding"/>
    <property type="evidence" value="ECO:0007669"/>
    <property type="project" value="InterPro"/>
</dbReference>
<comment type="caution">
    <text evidence="7">The sequence shown here is derived from an EMBL/GenBank/DDBJ whole genome shotgun (WGS) entry which is preliminary data.</text>
</comment>
<dbReference type="PANTHER" id="PTHR47338">
    <property type="entry name" value="ZN(II)2CYS6 TRANSCRIPTION FACTOR (EUROFUNG)-RELATED"/>
    <property type="match status" value="1"/>
</dbReference>
<dbReference type="PANTHER" id="PTHR47338:SF5">
    <property type="entry name" value="ZN(II)2CYS6 TRANSCRIPTION FACTOR (EUROFUNG)"/>
    <property type="match status" value="1"/>
</dbReference>
<reference evidence="7" key="1">
    <citation type="journal article" date="2022" name="IScience">
        <title>Evolution of zygomycete secretomes and the origins of terrestrial fungal ecologies.</title>
        <authorList>
            <person name="Chang Y."/>
            <person name="Wang Y."/>
            <person name="Mondo S."/>
            <person name="Ahrendt S."/>
            <person name="Andreopoulos W."/>
            <person name="Barry K."/>
            <person name="Beard J."/>
            <person name="Benny G.L."/>
            <person name="Blankenship S."/>
            <person name="Bonito G."/>
            <person name="Cuomo C."/>
            <person name="Desiro A."/>
            <person name="Gervers K.A."/>
            <person name="Hundley H."/>
            <person name="Kuo A."/>
            <person name="LaButti K."/>
            <person name="Lang B.F."/>
            <person name="Lipzen A."/>
            <person name="O'Donnell K."/>
            <person name="Pangilinan J."/>
            <person name="Reynolds N."/>
            <person name="Sandor L."/>
            <person name="Smith M.E."/>
            <person name="Tsang A."/>
            <person name="Grigoriev I.V."/>
            <person name="Stajich J.E."/>
            <person name="Spatafora J.W."/>
        </authorList>
    </citation>
    <scope>NUCLEOTIDE SEQUENCE</scope>
    <source>
        <strain evidence="7">RSA 2281</strain>
    </source>
</reference>
<keyword evidence="8" id="KW-1185">Reference proteome</keyword>
<sequence length="155" mass="18385">MSDEEEENALISSELALLWANNVFQYFNIFFPILSRQHFLFQLTHQKRSMNPLLRYAIYALGCRYNNPEDRNAQHWFDKAFTLVDHEINVSLSTVQALAIMCWYSYLSGDIQQCHHLRRQLYRAVYDCNLGQEVTTANHSVVEQEMRRRGLWASY</sequence>
<dbReference type="CDD" id="cd12148">
    <property type="entry name" value="fungal_TF_MHR"/>
    <property type="match status" value="1"/>
</dbReference>
<keyword evidence="3" id="KW-0805">Transcription regulation</keyword>
<gene>
    <name evidence="7" type="ORF">BDA99DRAFT_443117</name>
</gene>
<evidence type="ECO:0000313" key="7">
    <source>
        <dbReference type="EMBL" id="KAI9253972.1"/>
    </source>
</evidence>
<keyword evidence="5" id="KW-0539">Nucleus</keyword>
<feature type="domain" description="Xylanolytic transcriptional activator regulatory" evidence="6">
    <location>
        <begin position="24"/>
        <end position="155"/>
    </location>
</feature>
<dbReference type="Pfam" id="PF04082">
    <property type="entry name" value="Fungal_trans"/>
    <property type="match status" value="1"/>
</dbReference>
<evidence type="ECO:0000313" key="8">
    <source>
        <dbReference type="Proteomes" id="UP001209540"/>
    </source>
</evidence>
<evidence type="ECO:0000256" key="1">
    <source>
        <dbReference type="ARBA" id="ARBA00004123"/>
    </source>
</evidence>
<evidence type="ECO:0000256" key="2">
    <source>
        <dbReference type="ARBA" id="ARBA00022723"/>
    </source>
</evidence>
<feature type="non-terminal residue" evidence="7">
    <location>
        <position position="155"/>
    </location>
</feature>
<reference evidence="7" key="2">
    <citation type="submission" date="2023-02" db="EMBL/GenBank/DDBJ databases">
        <authorList>
            <consortium name="DOE Joint Genome Institute"/>
            <person name="Mondo S.J."/>
            <person name="Chang Y."/>
            <person name="Wang Y."/>
            <person name="Ahrendt S."/>
            <person name="Andreopoulos W."/>
            <person name="Barry K."/>
            <person name="Beard J."/>
            <person name="Benny G.L."/>
            <person name="Blankenship S."/>
            <person name="Bonito G."/>
            <person name="Cuomo C."/>
            <person name="Desiro A."/>
            <person name="Gervers K.A."/>
            <person name="Hundley H."/>
            <person name="Kuo A."/>
            <person name="LaButti K."/>
            <person name="Lang B.F."/>
            <person name="Lipzen A."/>
            <person name="O'Donnell K."/>
            <person name="Pangilinan J."/>
            <person name="Reynolds N."/>
            <person name="Sandor L."/>
            <person name="Smith M.W."/>
            <person name="Tsang A."/>
            <person name="Grigoriev I.V."/>
            <person name="Stajich J.E."/>
            <person name="Spatafora J.W."/>
        </authorList>
    </citation>
    <scope>NUCLEOTIDE SEQUENCE</scope>
    <source>
        <strain evidence="7">RSA 2281</strain>
    </source>
</reference>
<comment type="subcellular location">
    <subcellularLocation>
        <location evidence="1">Nucleus</location>
    </subcellularLocation>
</comment>
<dbReference type="GO" id="GO:0005634">
    <property type="term" value="C:nucleus"/>
    <property type="evidence" value="ECO:0007669"/>
    <property type="project" value="UniProtKB-SubCell"/>
</dbReference>
<dbReference type="EMBL" id="JAIXMP010000025">
    <property type="protein sequence ID" value="KAI9253972.1"/>
    <property type="molecule type" value="Genomic_DNA"/>
</dbReference>
<accession>A0AAD5K4M9</accession>
<evidence type="ECO:0000256" key="4">
    <source>
        <dbReference type="ARBA" id="ARBA00023163"/>
    </source>
</evidence>
<name>A0AAD5K4M9_9FUNG</name>
<dbReference type="GO" id="GO:0003677">
    <property type="term" value="F:DNA binding"/>
    <property type="evidence" value="ECO:0007669"/>
    <property type="project" value="InterPro"/>
</dbReference>
<dbReference type="InterPro" id="IPR050815">
    <property type="entry name" value="TF_fung"/>
</dbReference>
<dbReference type="GO" id="GO:0000981">
    <property type="term" value="F:DNA-binding transcription factor activity, RNA polymerase II-specific"/>
    <property type="evidence" value="ECO:0007669"/>
    <property type="project" value="InterPro"/>
</dbReference>
<keyword evidence="4" id="KW-0804">Transcription</keyword>
<dbReference type="InterPro" id="IPR007219">
    <property type="entry name" value="XnlR_reg_dom"/>
</dbReference>
<keyword evidence="2" id="KW-0479">Metal-binding</keyword>
<dbReference type="Proteomes" id="UP001209540">
    <property type="component" value="Unassembled WGS sequence"/>
</dbReference>
<organism evidence="7 8">
    <name type="scientific">Phascolomyces articulosus</name>
    <dbReference type="NCBI Taxonomy" id="60185"/>
    <lineage>
        <taxon>Eukaryota</taxon>
        <taxon>Fungi</taxon>
        <taxon>Fungi incertae sedis</taxon>
        <taxon>Mucoromycota</taxon>
        <taxon>Mucoromycotina</taxon>
        <taxon>Mucoromycetes</taxon>
        <taxon>Mucorales</taxon>
        <taxon>Lichtheimiaceae</taxon>
        <taxon>Phascolomyces</taxon>
    </lineage>
</organism>
<evidence type="ECO:0000256" key="5">
    <source>
        <dbReference type="ARBA" id="ARBA00023242"/>
    </source>
</evidence>
<evidence type="ECO:0000256" key="3">
    <source>
        <dbReference type="ARBA" id="ARBA00023015"/>
    </source>
</evidence>